<keyword evidence="1" id="KW-0808">Transferase</keyword>
<organism evidence="1 2">
    <name type="scientific">Nitrosococcus oceani C-27</name>
    <dbReference type="NCBI Taxonomy" id="314279"/>
    <lineage>
        <taxon>Bacteria</taxon>
        <taxon>Pseudomonadati</taxon>
        <taxon>Pseudomonadota</taxon>
        <taxon>Gammaproteobacteria</taxon>
        <taxon>Chromatiales</taxon>
        <taxon>Chromatiaceae</taxon>
        <taxon>Nitrosococcus</taxon>
    </lineage>
</organism>
<dbReference type="Pfam" id="PF13469">
    <property type="entry name" value="Sulfotransfer_3"/>
    <property type="match status" value="1"/>
</dbReference>
<sequence length="271" mass="31554">MVASSVDFSQPFIYIAALRRTGSTMLSEALTALPCSFIFREPHFGSNNFSLKPGDADRLRPWGVELEQLREQWLETRDERPILAALQEELLSKLSPLIQQWGVKEIRHRNWRRYYQQFPEMKVILTGRDPRDIYISLFYRQKAGYGRWRGPYNPELVAADLNVEFQRQLEMAAAIDCLPVRYEDLCQDSQTFEKIKRFVKSPLPGTGDIGGFLSKGKPGKRIEYQLHGKRITAQRVRRWQAETNAALVGEAEQVFELMADYCHYWGYRKTP</sequence>
<gene>
    <name evidence="1" type="ORF">IB75_03685</name>
</gene>
<evidence type="ECO:0000313" key="1">
    <source>
        <dbReference type="EMBL" id="KFI20220.1"/>
    </source>
</evidence>
<reference evidence="1 2" key="1">
    <citation type="submission" date="2014-07" db="EMBL/GenBank/DDBJ databases">
        <title>Comparative analysis of Nitrosococcus oceani genome inventories of strains from Pacific and Atlantic gyres.</title>
        <authorList>
            <person name="Lim C.K."/>
            <person name="Wang L."/>
            <person name="Sayavedra-Soto L.A."/>
            <person name="Klotz M.G."/>
        </authorList>
    </citation>
    <scope>NUCLEOTIDE SEQUENCE [LARGE SCALE GENOMIC DNA]</scope>
    <source>
        <strain evidence="1 2">C-27</strain>
    </source>
</reference>
<proteinExistence type="predicted"/>
<dbReference type="InterPro" id="IPR027417">
    <property type="entry name" value="P-loop_NTPase"/>
</dbReference>
<dbReference type="OrthoDB" id="9815894at2"/>
<evidence type="ECO:0000313" key="2">
    <source>
        <dbReference type="Proteomes" id="UP000028839"/>
    </source>
</evidence>
<dbReference type="AlphaFoldDB" id="A0A0E2Z959"/>
<accession>A0A0E2Z959</accession>
<dbReference type="HOGENOM" id="CLU_1026121_0_0_6"/>
<dbReference type="EMBL" id="JPGN01000023">
    <property type="protein sequence ID" value="KFI20220.1"/>
    <property type="molecule type" value="Genomic_DNA"/>
</dbReference>
<protein>
    <submittedName>
        <fullName evidence="1">Sulfotransferase</fullName>
    </submittedName>
</protein>
<comment type="caution">
    <text evidence="1">The sequence shown here is derived from an EMBL/GenBank/DDBJ whole genome shotgun (WGS) entry which is preliminary data.</text>
</comment>
<name>A0A0E2Z959_9GAMM</name>
<dbReference type="SUPFAM" id="SSF52540">
    <property type="entry name" value="P-loop containing nucleoside triphosphate hydrolases"/>
    <property type="match status" value="1"/>
</dbReference>
<dbReference type="Gene3D" id="3.40.50.300">
    <property type="entry name" value="P-loop containing nucleotide triphosphate hydrolases"/>
    <property type="match status" value="1"/>
</dbReference>
<dbReference type="GO" id="GO:0016740">
    <property type="term" value="F:transferase activity"/>
    <property type="evidence" value="ECO:0007669"/>
    <property type="project" value="UniProtKB-KW"/>
</dbReference>
<dbReference type="Proteomes" id="UP000028839">
    <property type="component" value="Unassembled WGS sequence"/>
</dbReference>